<reference evidence="2" key="1">
    <citation type="journal article" date="2021" name="Proc. Natl. Acad. Sci. U.S.A.">
        <title>A Catalog of Tens of Thousands of Viruses from Human Metagenomes Reveals Hidden Associations with Chronic Diseases.</title>
        <authorList>
            <person name="Tisza M.J."/>
            <person name="Buck C.B."/>
        </authorList>
    </citation>
    <scope>NUCLEOTIDE SEQUENCE</scope>
    <source>
        <strain evidence="2">Ctrcb4</strain>
    </source>
</reference>
<evidence type="ECO:0000313" key="2">
    <source>
        <dbReference type="EMBL" id="DAE33122.1"/>
    </source>
</evidence>
<name>A0A8S5RPP6_9VIRU</name>
<evidence type="ECO:0000256" key="1">
    <source>
        <dbReference type="SAM" id="Phobius"/>
    </source>
</evidence>
<accession>A0A8S5RPP6</accession>
<feature type="transmembrane region" description="Helical" evidence="1">
    <location>
        <begin position="12"/>
        <end position="33"/>
    </location>
</feature>
<protein>
    <submittedName>
        <fullName evidence="2">Uncharacterized protein</fullName>
    </submittedName>
</protein>
<keyword evidence="1" id="KW-0812">Transmembrane</keyword>
<proteinExistence type="predicted"/>
<organism evidence="2">
    <name type="scientific">virus sp. ctrcb4</name>
    <dbReference type="NCBI Taxonomy" id="2825824"/>
    <lineage>
        <taxon>Viruses</taxon>
    </lineage>
</organism>
<keyword evidence="1" id="KW-1133">Transmembrane helix</keyword>
<sequence length="36" mass="4508">MAIFSPTKFFRMFIIVIFIFIKRSIRISIRFLIYMF</sequence>
<dbReference type="EMBL" id="BK059132">
    <property type="protein sequence ID" value="DAE33122.1"/>
    <property type="molecule type" value="Genomic_DNA"/>
</dbReference>
<keyword evidence="1" id="KW-0472">Membrane</keyword>